<proteinExistence type="predicted"/>
<dbReference type="Proteomes" id="UP000008983">
    <property type="component" value="Unassembled WGS sequence"/>
</dbReference>
<dbReference type="EMBL" id="GL984173">
    <property type="protein sequence ID" value="EGR29201.1"/>
    <property type="molecule type" value="Genomic_DNA"/>
</dbReference>
<dbReference type="RefSeq" id="XP_004030437.1">
    <property type="nucleotide sequence ID" value="XM_004030389.1"/>
</dbReference>
<keyword evidence="2" id="KW-1185">Reference proteome</keyword>
<dbReference type="GeneID" id="14905305"/>
<protein>
    <submittedName>
        <fullName evidence="1">Uncharacterized protein</fullName>
    </submittedName>
</protein>
<sequence length="210" mass="24251">MHNFGIGIDSPVKLLSFTKTSPQINNESHGINILFLQMNTSPGNKSQESKTINLPSLQTSIFIQIFANFLNLFNQYLKSIQLTIVLITETKIMTIANKPQPYTIQIAHEIYQKMKNISVKTCSKYSNSYGIGICILHNPYFSFLYKIFSFLFSNPFLCFQYNSSKVQFSTSLQQTGINPQFYSSYSYFKCLFSNPKLLFLYVFFLRISYV</sequence>
<dbReference type="InParanoid" id="G0QZZ1"/>
<accession>G0QZZ1</accession>
<organism evidence="1 2">
    <name type="scientific">Ichthyophthirius multifiliis</name>
    <name type="common">White spot disease agent</name>
    <name type="synonym">Ich</name>
    <dbReference type="NCBI Taxonomy" id="5932"/>
    <lineage>
        <taxon>Eukaryota</taxon>
        <taxon>Sar</taxon>
        <taxon>Alveolata</taxon>
        <taxon>Ciliophora</taxon>
        <taxon>Intramacronucleata</taxon>
        <taxon>Oligohymenophorea</taxon>
        <taxon>Hymenostomatida</taxon>
        <taxon>Ophryoglenina</taxon>
        <taxon>Ichthyophthirius</taxon>
    </lineage>
</organism>
<evidence type="ECO:0000313" key="1">
    <source>
        <dbReference type="EMBL" id="EGR29201.1"/>
    </source>
</evidence>
<reference evidence="1 2" key="1">
    <citation type="submission" date="2011-07" db="EMBL/GenBank/DDBJ databases">
        <authorList>
            <person name="Coyne R."/>
            <person name="Brami D."/>
            <person name="Johnson J."/>
            <person name="Hostetler J."/>
            <person name="Hannick L."/>
            <person name="Clark T."/>
            <person name="Cassidy-Hanley D."/>
            <person name="Inman J."/>
        </authorList>
    </citation>
    <scope>NUCLEOTIDE SEQUENCE [LARGE SCALE GENOMIC DNA]</scope>
    <source>
        <strain evidence="1 2">G5</strain>
    </source>
</reference>
<name>G0QZZ1_ICHMU</name>
<evidence type="ECO:0000313" key="2">
    <source>
        <dbReference type="Proteomes" id="UP000008983"/>
    </source>
</evidence>
<gene>
    <name evidence="1" type="ORF">IMG5_160800</name>
</gene>
<dbReference type="AlphaFoldDB" id="G0QZZ1"/>